<reference evidence="3" key="1">
    <citation type="submission" date="2021-09" db="EMBL/GenBank/DDBJ databases">
        <authorList>
            <consortium name="AG Swart"/>
            <person name="Singh M."/>
            <person name="Singh A."/>
            <person name="Seah K."/>
            <person name="Emmerich C."/>
        </authorList>
    </citation>
    <scope>NUCLEOTIDE SEQUENCE</scope>
    <source>
        <strain evidence="3">ATCC30299</strain>
    </source>
</reference>
<feature type="region of interest" description="Disordered" evidence="1">
    <location>
        <begin position="1"/>
        <end position="23"/>
    </location>
</feature>
<dbReference type="PROSITE" id="PS50021">
    <property type="entry name" value="CH"/>
    <property type="match status" value="1"/>
</dbReference>
<dbReference type="InterPro" id="IPR036872">
    <property type="entry name" value="CH_dom_sf"/>
</dbReference>
<dbReference type="Gene3D" id="1.10.418.10">
    <property type="entry name" value="Calponin-like domain"/>
    <property type="match status" value="2"/>
</dbReference>
<proteinExistence type="predicted"/>
<accession>A0AAU9JWU3</accession>
<evidence type="ECO:0000259" key="2">
    <source>
        <dbReference type="PROSITE" id="PS50021"/>
    </source>
</evidence>
<feature type="compositionally biased region" description="Low complexity" evidence="1">
    <location>
        <begin position="9"/>
        <end position="20"/>
    </location>
</feature>
<protein>
    <recommendedName>
        <fullName evidence="2">Calponin-homology (CH) domain-containing protein</fullName>
    </recommendedName>
</protein>
<dbReference type="AlphaFoldDB" id="A0AAU9JWU3"/>
<evidence type="ECO:0000256" key="1">
    <source>
        <dbReference type="SAM" id="MobiDB-lite"/>
    </source>
</evidence>
<dbReference type="InterPro" id="IPR001715">
    <property type="entry name" value="CH_dom"/>
</dbReference>
<dbReference type="Proteomes" id="UP001162131">
    <property type="component" value="Unassembled WGS sequence"/>
</dbReference>
<feature type="domain" description="Calponin-homology (CH)" evidence="2">
    <location>
        <begin position="25"/>
        <end position="137"/>
    </location>
</feature>
<name>A0AAU9JWU3_9CILI</name>
<evidence type="ECO:0000313" key="4">
    <source>
        <dbReference type="Proteomes" id="UP001162131"/>
    </source>
</evidence>
<comment type="caution">
    <text evidence="3">The sequence shown here is derived from an EMBL/GenBank/DDBJ whole genome shotgun (WGS) entry which is preliminary data.</text>
</comment>
<keyword evidence="4" id="KW-1185">Reference proteome</keyword>
<dbReference type="SUPFAM" id="SSF47576">
    <property type="entry name" value="Calponin-homology domain, CH-domain"/>
    <property type="match status" value="1"/>
</dbReference>
<sequence>MLNSSLKYRSTTPTQSSRTSDAIPRQRRAILTRWINSLSIWPRMQEKDLPDQMKTGTFLAKLLPLLDSKIRFLGFYKNPVAKKACLHNLEQILSIVWKRSVRAHRMPTAEELLVPKTEKSWQLINVIFESFILNELRVNAKSCWTWFETVLGMYGRNFDIKNPGAEFQKGTNIAYVLNCFHKKVDLRQIYYEPTTRDKILQNLCAVFSVMESLQLKMFVTPEEFAANADEEFNLLQMFQIYKAFKDQVPNPVNNNMIVFKDGVRPISLNESASTCSVFSIASESLDYSTSTIALSQLPSEVDLMPKGFFSQFTPKFSSKESTSDRWSFSSKIEDSTKNTFSSDSSRRDPSMEFKNSISFEVVSPANTSYTDSTTEKLKRLEELNATQERKLMYIADSRTKTEQKIKTRQMPSLTRIKVKEDQKKNDDYLLQLLKPRFLKLIKDRTEKTYCFCLVPNNEKFSYESEDYTLEWRDLLEMNLQGKLNIEDILSIECVGRYIIIKSNEDNMQLQFPNEFEASQYAQNLNRVLLR</sequence>
<organism evidence="3 4">
    <name type="scientific">Blepharisma stoltei</name>
    <dbReference type="NCBI Taxonomy" id="1481888"/>
    <lineage>
        <taxon>Eukaryota</taxon>
        <taxon>Sar</taxon>
        <taxon>Alveolata</taxon>
        <taxon>Ciliophora</taxon>
        <taxon>Postciliodesmatophora</taxon>
        <taxon>Heterotrichea</taxon>
        <taxon>Heterotrichida</taxon>
        <taxon>Blepharismidae</taxon>
        <taxon>Blepharisma</taxon>
    </lineage>
</organism>
<dbReference type="EMBL" id="CAJZBQ010000052">
    <property type="protein sequence ID" value="CAG9330826.1"/>
    <property type="molecule type" value="Genomic_DNA"/>
</dbReference>
<gene>
    <name evidence="3" type="ORF">BSTOLATCC_MIC52238</name>
</gene>
<evidence type="ECO:0000313" key="3">
    <source>
        <dbReference type="EMBL" id="CAG9330826.1"/>
    </source>
</evidence>